<dbReference type="Pfam" id="PF22922">
    <property type="entry name" value="GAF_NLP"/>
    <property type="match status" value="1"/>
</dbReference>
<feature type="compositionally biased region" description="Polar residues" evidence="5">
    <location>
        <begin position="170"/>
        <end position="192"/>
    </location>
</feature>
<feature type="region of interest" description="Disordered" evidence="5">
    <location>
        <begin position="32"/>
        <end position="99"/>
    </location>
</feature>
<evidence type="ECO:0000256" key="2">
    <source>
        <dbReference type="ARBA" id="ARBA00023125"/>
    </source>
</evidence>
<feature type="region of interest" description="Disordered" evidence="5">
    <location>
        <begin position="169"/>
        <end position="200"/>
    </location>
</feature>
<evidence type="ECO:0000256" key="1">
    <source>
        <dbReference type="ARBA" id="ARBA00023015"/>
    </source>
</evidence>
<dbReference type="PROSITE" id="PS51745">
    <property type="entry name" value="PB1"/>
    <property type="match status" value="1"/>
</dbReference>
<dbReference type="STRING" id="40149.A0A0E0F4I6"/>
<evidence type="ECO:0000259" key="7">
    <source>
        <dbReference type="PROSITE" id="PS51745"/>
    </source>
</evidence>
<dbReference type="InterPro" id="IPR055081">
    <property type="entry name" value="NLP1-9_GAF"/>
</dbReference>
<dbReference type="EnsemblPlants" id="OMERI11G08010.3">
    <property type="protein sequence ID" value="OMERI11G08010.3"/>
    <property type="gene ID" value="OMERI11G08010"/>
</dbReference>
<keyword evidence="9" id="KW-1185">Reference proteome</keyword>
<dbReference type="Gene3D" id="3.10.20.90">
    <property type="entry name" value="Phosphatidylinositol 3-kinase Catalytic Subunit, Chain A, domain 1"/>
    <property type="match status" value="1"/>
</dbReference>
<dbReference type="Proteomes" id="UP000008021">
    <property type="component" value="Chromosome 11"/>
</dbReference>
<feature type="compositionally biased region" description="Basic and acidic residues" evidence="5">
    <location>
        <begin position="889"/>
        <end position="899"/>
    </location>
</feature>
<reference evidence="8" key="2">
    <citation type="submission" date="2018-05" db="EMBL/GenBank/DDBJ databases">
        <title>OmerRS3 (Oryza meridionalis Reference Sequence Version 3).</title>
        <authorList>
            <person name="Zhang J."/>
            <person name="Kudrna D."/>
            <person name="Lee S."/>
            <person name="Talag J."/>
            <person name="Welchert J."/>
            <person name="Wing R.A."/>
        </authorList>
    </citation>
    <scope>NUCLEOTIDE SEQUENCE [LARGE SCALE GENOMIC DNA]</scope>
    <source>
        <strain evidence="8">cv. OR44</strain>
    </source>
</reference>
<feature type="compositionally biased region" description="Basic and acidic residues" evidence="5">
    <location>
        <begin position="909"/>
        <end position="919"/>
    </location>
</feature>
<dbReference type="InterPro" id="IPR003035">
    <property type="entry name" value="RWP-RK_dom"/>
</dbReference>
<protein>
    <recommendedName>
        <fullName evidence="10">RWP-RK domain-containing protein</fullName>
    </recommendedName>
</protein>
<dbReference type="PANTHER" id="PTHR32002">
    <property type="entry name" value="PROTEIN NLP8"/>
    <property type="match status" value="1"/>
</dbReference>
<name>A0A0E0F4I6_9ORYZ</name>
<keyword evidence="4" id="KW-0539">Nucleus</keyword>
<dbReference type="Pfam" id="PF02042">
    <property type="entry name" value="RWP-RK"/>
    <property type="match status" value="1"/>
</dbReference>
<dbReference type="Gramene" id="OMERI11G08010.3">
    <property type="protein sequence ID" value="OMERI11G08010.3"/>
    <property type="gene ID" value="OMERI11G08010"/>
</dbReference>
<reference evidence="8" key="1">
    <citation type="submission" date="2015-04" db="UniProtKB">
        <authorList>
            <consortium name="EnsemblPlants"/>
        </authorList>
    </citation>
    <scope>IDENTIFICATION</scope>
</reference>
<feature type="compositionally biased region" description="Pro residues" evidence="5">
    <location>
        <begin position="62"/>
        <end position="74"/>
    </location>
</feature>
<dbReference type="PROSITE" id="PS51519">
    <property type="entry name" value="RWP_RK"/>
    <property type="match status" value="1"/>
</dbReference>
<keyword evidence="1" id="KW-0805">Transcription regulation</keyword>
<dbReference type="GO" id="GO:0003700">
    <property type="term" value="F:DNA-binding transcription factor activity"/>
    <property type="evidence" value="ECO:0007669"/>
    <property type="project" value="InterPro"/>
</dbReference>
<sequence length="1058" mass="117166">MVIDLTVTQRINSPSKSSNFCLGKEKLSKFQTNKNKLKHEKLRDWQMTKMPPSQYLLSSVPSTPPYSIPFSPPPPHRRRRAAGRRAEQSRGESRPPPIEAEAVRIERMDGGGKPDGDPVPDMDMLMLSSALDGLDSYTDLVAGSSVADSIFSALTCFPPSQQRLLHVSTAAGSSSRQDDANVSITEEGTTTRTRSDRAAGLASGEPVAAGIGSVPKPFDGVTLTERMLRALAMLKEASGGEAILVQVWMPVRNGEQHVLTTSDQPFLLDQKLRGYREVSRQFTFSAEEGPGLFPGMPGRVFMSGMPEWTSNVMYYHGSEYLRVDYARRHEVRGSLAMPVFNSSGGSCCAVLEVVMTREKDNFCLEMVDVSNALQGNLDQFAYLDQLEVLGQSGRQAEFLVLYITHKHKPPPIIQLPRTSWNLETGQSIQSQISPIESYSRDQKLALMEIFDVLQAVCQAHLLPLALAWIPVCSKRDVLVSVEYGAKFGKRNKEVLCIEESACYVNDTRMRDFVQVCAEHPLEKGQGVTGNAYLSNNPFFSSDVKDSDMHAYPLVNHARKFGLHAAVAIRLRSTYTKNDDYVLEFFLPVLCKGGEEQQLLLDSISATMRKVCKSLRTVSDAELKEDVTRKPSNENRSGTRCPSPVNLIYSGREIDVPNETKTNTPLEYQIGSIDEQLADTKSTNKLIKCSNASGEKRRSSSEKSVSLSVLQQYFSGSLKDAAKSIGVCPTTLKRICRQHGISRWPSRKIKKVNRSLKKIQNVISSVHGVEGVLKYDPSTGCLISSVSPSIEPVLMNVEHKGSDPLPIESELPHLNFEPDCDAYRREHAGQDVLHKLQNKQNGEINFDMDDGELFRNSHSTRTLSGAFCEDMSNGLYVAREMTCAAKTGTRMERLEHKPSSRDSFSTPQEYRTESETDKSNKNAKQSLPSSSSMTDCSSGGISSGETFKSIKSQSANESNTTVVVKASYKNDTIRFKLLPSMKYEQLLEEIAKRLKLSVGVFQLKYKDDEGDWVILASDADLQECLEILDTTRLHILKLQVQDVVCPIGSSSGSCSMLGP</sequence>
<dbReference type="InterPro" id="IPR053793">
    <property type="entry name" value="PB1-like"/>
</dbReference>
<dbReference type="GO" id="GO:0003677">
    <property type="term" value="F:DNA binding"/>
    <property type="evidence" value="ECO:0007669"/>
    <property type="project" value="UniProtKB-KW"/>
</dbReference>
<dbReference type="AlphaFoldDB" id="A0A0E0F4I6"/>
<feature type="domain" description="PB1" evidence="7">
    <location>
        <begin position="960"/>
        <end position="1042"/>
    </location>
</feature>
<evidence type="ECO:0000259" key="6">
    <source>
        <dbReference type="PROSITE" id="PS51519"/>
    </source>
</evidence>
<evidence type="ECO:0000256" key="5">
    <source>
        <dbReference type="SAM" id="MobiDB-lite"/>
    </source>
</evidence>
<feature type="compositionally biased region" description="Basic and acidic residues" evidence="5">
    <location>
        <begin position="84"/>
        <end position="93"/>
    </location>
</feature>
<feature type="compositionally biased region" description="Low complexity" evidence="5">
    <location>
        <begin position="925"/>
        <end position="939"/>
    </location>
</feature>
<dbReference type="InterPro" id="IPR045012">
    <property type="entry name" value="NLP"/>
</dbReference>
<feature type="domain" description="RWP-RK" evidence="6">
    <location>
        <begin position="690"/>
        <end position="771"/>
    </location>
</feature>
<evidence type="ECO:0000313" key="9">
    <source>
        <dbReference type="Proteomes" id="UP000008021"/>
    </source>
</evidence>
<dbReference type="InterPro" id="IPR000270">
    <property type="entry name" value="PB1_dom"/>
</dbReference>
<keyword evidence="2" id="KW-0238">DNA-binding</keyword>
<dbReference type="SMART" id="SM00666">
    <property type="entry name" value="PB1"/>
    <property type="match status" value="1"/>
</dbReference>
<accession>A0A0E0F4I6</accession>
<dbReference type="SUPFAM" id="SSF54277">
    <property type="entry name" value="CAD &amp; PB1 domains"/>
    <property type="match status" value="1"/>
</dbReference>
<evidence type="ECO:0000256" key="4">
    <source>
        <dbReference type="ARBA" id="ARBA00023242"/>
    </source>
</evidence>
<feature type="region of interest" description="Disordered" evidence="5">
    <location>
        <begin position="889"/>
        <end position="939"/>
    </location>
</feature>
<evidence type="ECO:0008006" key="10">
    <source>
        <dbReference type="Google" id="ProtNLM"/>
    </source>
</evidence>
<keyword evidence="3" id="KW-0804">Transcription</keyword>
<proteinExistence type="predicted"/>
<organism evidence="8">
    <name type="scientific">Oryza meridionalis</name>
    <dbReference type="NCBI Taxonomy" id="40149"/>
    <lineage>
        <taxon>Eukaryota</taxon>
        <taxon>Viridiplantae</taxon>
        <taxon>Streptophyta</taxon>
        <taxon>Embryophyta</taxon>
        <taxon>Tracheophyta</taxon>
        <taxon>Spermatophyta</taxon>
        <taxon>Magnoliopsida</taxon>
        <taxon>Liliopsida</taxon>
        <taxon>Poales</taxon>
        <taxon>Poaceae</taxon>
        <taxon>BOP clade</taxon>
        <taxon>Oryzoideae</taxon>
        <taxon>Oryzeae</taxon>
        <taxon>Oryzinae</taxon>
        <taxon>Oryza</taxon>
    </lineage>
</organism>
<evidence type="ECO:0000256" key="3">
    <source>
        <dbReference type="ARBA" id="ARBA00023163"/>
    </source>
</evidence>
<dbReference type="PANTHER" id="PTHR32002:SF45">
    <property type="entry name" value="PB1 DOMAIN-CONTAINING PROTEIN"/>
    <property type="match status" value="1"/>
</dbReference>
<evidence type="ECO:0000313" key="8">
    <source>
        <dbReference type="EnsemblPlants" id="OMERI11G08010.3"/>
    </source>
</evidence>
<dbReference type="Pfam" id="PF00564">
    <property type="entry name" value="PB1"/>
    <property type="match status" value="1"/>
</dbReference>